<reference evidence="2" key="1">
    <citation type="journal article" date="2023" name="G3 (Bethesda)">
        <title>Genome assembly and association tests identify interacting loci associated with vigor, precocity, and sex in interspecific pistachio rootstocks.</title>
        <authorList>
            <person name="Palmer W."/>
            <person name="Jacygrad E."/>
            <person name="Sagayaradj S."/>
            <person name="Cavanaugh K."/>
            <person name="Han R."/>
            <person name="Bertier L."/>
            <person name="Beede B."/>
            <person name="Kafkas S."/>
            <person name="Golino D."/>
            <person name="Preece J."/>
            <person name="Michelmore R."/>
        </authorList>
    </citation>
    <scope>NUCLEOTIDE SEQUENCE [LARGE SCALE GENOMIC DNA]</scope>
</reference>
<evidence type="ECO:0000313" key="2">
    <source>
        <dbReference type="Proteomes" id="UP001163603"/>
    </source>
</evidence>
<sequence>MNIFPLFFTVIFFLFILRFLSKTSLFHILLNCFRSLEDCFHVYQSFKVPQLNQNFQENLLYRKVFTYLNSLTSLEDSEFTNLFTGSKSNDITLNLDVNQTVHDTFLGARLTWNHQNGLSKTTLVLRLRKKDKRRILRPYLQHILSVADEIEENKKEIRLYMNLESQSQHNGRWRSIPFTHPATMETVVLDTEVKNKVKADLETFLKSKQYYHRLGRVWKRGYLLYGASVSDDSDLKMLLLQTTSRSLILIEDLDKFLSEKSRAVSLSGIFNFMDGIISCCGEERLMVFTMNDKDQIDNQALMRAGRIDVQIHFPLCDFSTFKILASNYLGVKDHKLFVQVEEGFQNGPSLSPAQIGELMISNRTSPTRALKSVINALQRLNENGPGQPVDERVLPGEGSQTVKEFKKLYGLLRIGSRRKEGPLDLSVAQKEGSRHEA</sequence>
<name>A0ACC0Z450_9ROSI</name>
<keyword evidence="2" id="KW-1185">Reference proteome</keyword>
<gene>
    <name evidence="1" type="ORF">Pint_05141</name>
</gene>
<accession>A0ACC0Z450</accession>
<proteinExistence type="predicted"/>
<protein>
    <submittedName>
        <fullName evidence="1">Uncharacterized protein</fullName>
    </submittedName>
</protein>
<organism evidence="1 2">
    <name type="scientific">Pistacia integerrima</name>
    <dbReference type="NCBI Taxonomy" id="434235"/>
    <lineage>
        <taxon>Eukaryota</taxon>
        <taxon>Viridiplantae</taxon>
        <taxon>Streptophyta</taxon>
        <taxon>Embryophyta</taxon>
        <taxon>Tracheophyta</taxon>
        <taxon>Spermatophyta</taxon>
        <taxon>Magnoliopsida</taxon>
        <taxon>eudicotyledons</taxon>
        <taxon>Gunneridae</taxon>
        <taxon>Pentapetalae</taxon>
        <taxon>rosids</taxon>
        <taxon>malvids</taxon>
        <taxon>Sapindales</taxon>
        <taxon>Anacardiaceae</taxon>
        <taxon>Pistacia</taxon>
    </lineage>
</organism>
<evidence type="ECO:0000313" key="1">
    <source>
        <dbReference type="EMBL" id="KAJ0046066.1"/>
    </source>
</evidence>
<dbReference type="Proteomes" id="UP001163603">
    <property type="component" value="Chromosome 3"/>
</dbReference>
<comment type="caution">
    <text evidence="1">The sequence shown here is derived from an EMBL/GenBank/DDBJ whole genome shotgun (WGS) entry which is preliminary data.</text>
</comment>
<dbReference type="EMBL" id="CM047738">
    <property type="protein sequence ID" value="KAJ0046066.1"/>
    <property type="molecule type" value="Genomic_DNA"/>
</dbReference>